<dbReference type="STRING" id="360412.LARV_00090"/>
<evidence type="ECO:0000313" key="3">
    <source>
        <dbReference type="Proteomes" id="UP000055060"/>
    </source>
</evidence>
<feature type="domain" description="Transcription regulator PadR N-terminal" evidence="1">
    <location>
        <begin position="21"/>
        <end position="93"/>
    </location>
</feature>
<accession>A0A0S7BFD9</accession>
<dbReference type="Pfam" id="PF03551">
    <property type="entry name" value="PadR"/>
    <property type="match status" value="1"/>
</dbReference>
<dbReference type="AlphaFoldDB" id="A0A0S7BFD9"/>
<evidence type="ECO:0000259" key="1">
    <source>
        <dbReference type="Pfam" id="PF03551"/>
    </source>
</evidence>
<dbReference type="PANTHER" id="PTHR33169">
    <property type="entry name" value="PADR-FAMILY TRANSCRIPTIONAL REGULATOR"/>
    <property type="match status" value="1"/>
</dbReference>
<dbReference type="Proteomes" id="UP000055060">
    <property type="component" value="Unassembled WGS sequence"/>
</dbReference>
<dbReference type="EMBL" id="DF967972">
    <property type="protein sequence ID" value="GAP12357.1"/>
    <property type="molecule type" value="Genomic_DNA"/>
</dbReference>
<dbReference type="InterPro" id="IPR052509">
    <property type="entry name" value="Metal_resp_DNA-bind_regulator"/>
</dbReference>
<gene>
    <name evidence="2" type="ORF">LARV_00090</name>
</gene>
<dbReference type="OrthoDB" id="9808017at2"/>
<dbReference type="InterPro" id="IPR036388">
    <property type="entry name" value="WH-like_DNA-bd_sf"/>
</dbReference>
<dbReference type="Gene3D" id="1.10.10.10">
    <property type="entry name" value="Winged helix-like DNA-binding domain superfamily/Winged helix DNA-binding domain"/>
    <property type="match status" value="1"/>
</dbReference>
<dbReference type="RefSeq" id="WP_075071792.1">
    <property type="nucleotide sequence ID" value="NZ_DF967972.1"/>
</dbReference>
<organism evidence="2">
    <name type="scientific">Longilinea arvoryzae</name>
    <dbReference type="NCBI Taxonomy" id="360412"/>
    <lineage>
        <taxon>Bacteria</taxon>
        <taxon>Bacillati</taxon>
        <taxon>Chloroflexota</taxon>
        <taxon>Anaerolineae</taxon>
        <taxon>Anaerolineales</taxon>
        <taxon>Anaerolineaceae</taxon>
        <taxon>Longilinea</taxon>
    </lineage>
</organism>
<proteinExistence type="predicted"/>
<reference evidence="2" key="1">
    <citation type="submission" date="2015-07" db="EMBL/GenBank/DDBJ databases">
        <title>Draft Genome Sequences of Anaerolinea thermolimosa IMO-1, Bellilinea caldifistulae GOMI-1, Leptolinea tardivitalis YMTK-2, Levilinea saccharolytica KIBI-1,Longilinea arvoryzae KOME-1, Previously Described as Members of the Anaerolineaceae (Chloroflexi).</title>
        <authorList>
            <person name="Sekiguchi Y."/>
            <person name="Ohashi A."/>
            <person name="Matsuura N."/>
            <person name="Tourlousse M.D."/>
        </authorList>
    </citation>
    <scope>NUCLEOTIDE SEQUENCE [LARGE SCALE GENOMIC DNA]</scope>
    <source>
        <strain evidence="2">KOME-1</strain>
    </source>
</reference>
<dbReference type="InterPro" id="IPR005149">
    <property type="entry name" value="Tscrpt_reg_PadR_N"/>
</dbReference>
<keyword evidence="3" id="KW-1185">Reference proteome</keyword>
<evidence type="ECO:0000313" key="2">
    <source>
        <dbReference type="EMBL" id="GAP12357.1"/>
    </source>
</evidence>
<sequence>MDDLLETWEGTYKKGLLSFWILLLLDQRPTYAFEMNPLIHELSQNTISADDNSLYRALNRFEQLGLITSQRQPSEMGPARRYYSLTAQGRDLLIRFTQRNLLVFQTSPVADAIQRLMQNGHGEEKKS</sequence>
<dbReference type="InterPro" id="IPR036390">
    <property type="entry name" value="WH_DNA-bd_sf"/>
</dbReference>
<dbReference type="SUPFAM" id="SSF46785">
    <property type="entry name" value="Winged helix' DNA-binding domain"/>
    <property type="match status" value="1"/>
</dbReference>
<protein>
    <submittedName>
        <fullName evidence="2">Predicted transcriptional regulator</fullName>
    </submittedName>
</protein>
<name>A0A0S7BFD9_9CHLR</name>
<dbReference type="PANTHER" id="PTHR33169:SF14">
    <property type="entry name" value="TRANSCRIPTIONAL REGULATOR RV3488"/>
    <property type="match status" value="1"/>
</dbReference>